<gene>
    <name evidence="2" type="ORF">SAMD00020551_4535</name>
</gene>
<reference evidence="2 3" key="1">
    <citation type="submission" date="2013-06" db="EMBL/GenBank/DDBJ databases">
        <title>Whole genome shotgun sequence of Bacillus selenatarsenatis SF-1.</title>
        <authorList>
            <person name="Kuroda M."/>
            <person name="Sei K."/>
            <person name="Yamashita M."/>
            <person name="Ike M."/>
        </authorList>
    </citation>
    <scope>NUCLEOTIDE SEQUENCE [LARGE SCALE GENOMIC DNA]</scope>
    <source>
        <strain evidence="2 3">SF-1</strain>
    </source>
</reference>
<dbReference type="InterPro" id="IPR029063">
    <property type="entry name" value="SAM-dependent_MTases_sf"/>
</dbReference>
<keyword evidence="2" id="KW-0489">Methyltransferase</keyword>
<sequence>MRNSWNKVIYKGWAPIYDAIFNAGPFSKARDELFKGIHFKPGDKVLFVGVGTGADIDRLPHEHLEITAIDYSEDMLQKAKDKYRNSKITFLQMDAQQLDFTDGVFDYVVGSLILSVVPNGRKAFGEMVRVCRKDGLVLVFDKFAEPGKNLSIFKKAIRHVIKVLGTDIGVSFEKICETQKTNVRLISDEGVMFGNMYRRILLEKDC</sequence>
<proteinExistence type="predicted"/>
<evidence type="ECO:0000259" key="1">
    <source>
        <dbReference type="Pfam" id="PF08241"/>
    </source>
</evidence>
<protein>
    <submittedName>
        <fullName evidence="2">Phosphatidylethanolamine N-methyltransferase</fullName>
        <ecNumber evidence="2">2.1.1.17</ecNumber>
    </submittedName>
</protein>
<comment type="caution">
    <text evidence="2">The sequence shown here is derived from an EMBL/GenBank/DDBJ whole genome shotgun (WGS) entry which is preliminary data.</text>
</comment>
<dbReference type="EMBL" id="BASE01000119">
    <property type="protein sequence ID" value="GAM16346.1"/>
    <property type="molecule type" value="Genomic_DNA"/>
</dbReference>
<evidence type="ECO:0000313" key="3">
    <source>
        <dbReference type="Proteomes" id="UP000031014"/>
    </source>
</evidence>
<dbReference type="Gene3D" id="3.40.50.150">
    <property type="entry name" value="Vaccinia Virus protein VP39"/>
    <property type="match status" value="1"/>
</dbReference>
<dbReference type="GO" id="GO:0004608">
    <property type="term" value="F:phosphatidylethanolamine N-methyltransferase activity"/>
    <property type="evidence" value="ECO:0007669"/>
    <property type="project" value="UniProtKB-EC"/>
</dbReference>
<dbReference type="Pfam" id="PF08241">
    <property type="entry name" value="Methyltransf_11"/>
    <property type="match status" value="1"/>
</dbReference>
<dbReference type="GO" id="GO:0032259">
    <property type="term" value="P:methylation"/>
    <property type="evidence" value="ECO:0007669"/>
    <property type="project" value="UniProtKB-KW"/>
</dbReference>
<feature type="domain" description="Methyltransferase type 11" evidence="1">
    <location>
        <begin position="48"/>
        <end position="138"/>
    </location>
</feature>
<dbReference type="OrthoDB" id="323463at2"/>
<accession>A0A0A8XDX1</accession>
<evidence type="ECO:0000313" key="2">
    <source>
        <dbReference type="EMBL" id="GAM16346.1"/>
    </source>
</evidence>
<dbReference type="Proteomes" id="UP000031014">
    <property type="component" value="Unassembled WGS sequence"/>
</dbReference>
<dbReference type="InterPro" id="IPR013216">
    <property type="entry name" value="Methyltransf_11"/>
</dbReference>
<dbReference type="STRING" id="1321606.SAMD00020551_4535"/>
<dbReference type="EC" id="2.1.1.17" evidence="2"/>
<keyword evidence="3" id="KW-1185">Reference proteome</keyword>
<name>A0A0A8XDX1_MESS1</name>
<dbReference type="SUPFAM" id="SSF53335">
    <property type="entry name" value="S-adenosyl-L-methionine-dependent methyltransferases"/>
    <property type="match status" value="1"/>
</dbReference>
<dbReference type="AlphaFoldDB" id="A0A0A8XDX1"/>
<organism evidence="2 3">
    <name type="scientific">Mesobacillus selenatarsenatis (strain DSM 18680 / JCM 14380 / FERM P-15431 / SF-1)</name>
    <dbReference type="NCBI Taxonomy" id="1321606"/>
    <lineage>
        <taxon>Bacteria</taxon>
        <taxon>Bacillati</taxon>
        <taxon>Bacillota</taxon>
        <taxon>Bacilli</taxon>
        <taxon>Bacillales</taxon>
        <taxon>Bacillaceae</taxon>
        <taxon>Mesobacillus</taxon>
    </lineage>
</organism>
<dbReference type="RefSeq" id="WP_041967950.1">
    <property type="nucleotide sequence ID" value="NZ_BASE01000119.1"/>
</dbReference>
<dbReference type="CDD" id="cd02440">
    <property type="entry name" value="AdoMet_MTases"/>
    <property type="match status" value="1"/>
</dbReference>
<keyword evidence="2" id="KW-0808">Transferase</keyword>
<dbReference type="PANTHER" id="PTHR43591">
    <property type="entry name" value="METHYLTRANSFERASE"/>
    <property type="match status" value="1"/>
</dbReference>